<dbReference type="KEGG" id="saci:Sinac_4217"/>
<keyword evidence="1" id="KW-0732">Signal</keyword>
<sequence>MFGNLRISVRLIGLFVAICLATTAARADDPAPTIDSPGNLDNLSPLSEITFTITLPGKIGTKIIDPSTIGIGVYDSNSDEIASFDTTTVTSSVINHPPNDETPTSVTYTFKVTLPQSSSNYSIEIGAIYDGTQYAWGDYNIATGD</sequence>
<protein>
    <submittedName>
        <fullName evidence="2">Uncharacterized protein</fullName>
    </submittedName>
</protein>
<dbReference type="HOGENOM" id="CLU_1785606_0_0_0"/>
<organism evidence="2 3">
    <name type="scientific">Singulisphaera acidiphila (strain ATCC BAA-1392 / DSM 18658 / VKM B-2454 / MOB10)</name>
    <dbReference type="NCBI Taxonomy" id="886293"/>
    <lineage>
        <taxon>Bacteria</taxon>
        <taxon>Pseudomonadati</taxon>
        <taxon>Planctomycetota</taxon>
        <taxon>Planctomycetia</taxon>
        <taxon>Isosphaerales</taxon>
        <taxon>Isosphaeraceae</taxon>
        <taxon>Singulisphaera</taxon>
    </lineage>
</organism>
<accession>L0DIF8</accession>
<proteinExistence type="predicted"/>
<evidence type="ECO:0000313" key="2">
    <source>
        <dbReference type="EMBL" id="AGA28421.1"/>
    </source>
</evidence>
<dbReference type="Proteomes" id="UP000010798">
    <property type="component" value="Chromosome"/>
</dbReference>
<dbReference type="RefSeq" id="WP_015247549.1">
    <property type="nucleotide sequence ID" value="NC_019892.1"/>
</dbReference>
<evidence type="ECO:0000313" key="3">
    <source>
        <dbReference type="Proteomes" id="UP000010798"/>
    </source>
</evidence>
<feature type="chain" id="PRO_5003940165" evidence="1">
    <location>
        <begin position="28"/>
        <end position="145"/>
    </location>
</feature>
<dbReference type="EMBL" id="CP003364">
    <property type="protein sequence ID" value="AGA28421.1"/>
    <property type="molecule type" value="Genomic_DNA"/>
</dbReference>
<evidence type="ECO:0000256" key="1">
    <source>
        <dbReference type="SAM" id="SignalP"/>
    </source>
</evidence>
<name>L0DIF8_SINAD</name>
<keyword evidence="3" id="KW-1185">Reference proteome</keyword>
<reference evidence="2 3" key="1">
    <citation type="submission" date="2012-02" db="EMBL/GenBank/DDBJ databases">
        <title>Complete sequence of chromosome of Singulisphaera acidiphila DSM 18658.</title>
        <authorList>
            <consortium name="US DOE Joint Genome Institute (JGI-PGF)"/>
            <person name="Lucas S."/>
            <person name="Copeland A."/>
            <person name="Lapidus A."/>
            <person name="Glavina del Rio T."/>
            <person name="Dalin E."/>
            <person name="Tice H."/>
            <person name="Bruce D."/>
            <person name="Goodwin L."/>
            <person name="Pitluck S."/>
            <person name="Peters L."/>
            <person name="Ovchinnikova G."/>
            <person name="Chertkov O."/>
            <person name="Kyrpides N."/>
            <person name="Mavromatis K."/>
            <person name="Ivanova N."/>
            <person name="Brettin T."/>
            <person name="Detter J.C."/>
            <person name="Han C."/>
            <person name="Larimer F."/>
            <person name="Land M."/>
            <person name="Hauser L."/>
            <person name="Markowitz V."/>
            <person name="Cheng J.-F."/>
            <person name="Hugenholtz P."/>
            <person name="Woyke T."/>
            <person name="Wu D."/>
            <person name="Tindall B."/>
            <person name="Pomrenke H."/>
            <person name="Brambilla E."/>
            <person name="Klenk H.-P."/>
            <person name="Eisen J.A."/>
        </authorList>
    </citation>
    <scope>NUCLEOTIDE SEQUENCE [LARGE SCALE GENOMIC DNA]</scope>
    <source>
        <strain evidence="3">ATCC BAA-1392 / DSM 18658 / VKM B-2454 / MOB10</strain>
    </source>
</reference>
<feature type="signal peptide" evidence="1">
    <location>
        <begin position="1"/>
        <end position="27"/>
    </location>
</feature>
<dbReference type="AlphaFoldDB" id="L0DIF8"/>
<gene>
    <name evidence="2" type="ordered locus">Sinac_4217</name>
</gene>